<sequence>KRERRGTAMKGEWSDGWFIHVSYFFVFAVLHFEFSFIESEVALSRYVLCWTNTTKLHCKSTSVQTSNTFHSLFSPNIVDFHSTLLFHV</sequence>
<evidence type="ECO:0000313" key="2">
    <source>
        <dbReference type="Proteomes" id="UP000291084"/>
    </source>
</evidence>
<name>A0A0S3SET9_PHAAN</name>
<dbReference type="AlphaFoldDB" id="A0A0S3SET9"/>
<protein>
    <submittedName>
        <fullName evidence="1">Uncharacterized protein</fullName>
    </submittedName>
</protein>
<evidence type="ECO:0000313" key="1">
    <source>
        <dbReference type="EMBL" id="BAT91357.1"/>
    </source>
</evidence>
<dbReference type="EMBL" id="AP015039">
    <property type="protein sequence ID" value="BAT91357.1"/>
    <property type="molecule type" value="Genomic_DNA"/>
</dbReference>
<gene>
    <name evidence="1" type="primary">Vigan.06G267900</name>
    <name evidence="1" type="ORF">VIGAN_06267900</name>
</gene>
<dbReference type="Proteomes" id="UP000291084">
    <property type="component" value="Chromosome 6"/>
</dbReference>
<reference evidence="1 2" key="1">
    <citation type="journal article" date="2015" name="Sci. Rep.">
        <title>The power of single molecule real-time sequencing technology in the de novo assembly of a eukaryotic genome.</title>
        <authorList>
            <person name="Sakai H."/>
            <person name="Naito K."/>
            <person name="Ogiso-Tanaka E."/>
            <person name="Takahashi Y."/>
            <person name="Iseki K."/>
            <person name="Muto C."/>
            <person name="Satou K."/>
            <person name="Teruya K."/>
            <person name="Shiroma A."/>
            <person name="Shimoji M."/>
            <person name="Hirano T."/>
            <person name="Itoh T."/>
            <person name="Kaga A."/>
            <person name="Tomooka N."/>
        </authorList>
    </citation>
    <scope>NUCLEOTIDE SEQUENCE [LARGE SCALE GENOMIC DNA]</scope>
    <source>
        <strain evidence="2">cv. Shumari</strain>
    </source>
</reference>
<organism evidence="1 2">
    <name type="scientific">Vigna angularis var. angularis</name>
    <dbReference type="NCBI Taxonomy" id="157739"/>
    <lineage>
        <taxon>Eukaryota</taxon>
        <taxon>Viridiplantae</taxon>
        <taxon>Streptophyta</taxon>
        <taxon>Embryophyta</taxon>
        <taxon>Tracheophyta</taxon>
        <taxon>Spermatophyta</taxon>
        <taxon>Magnoliopsida</taxon>
        <taxon>eudicotyledons</taxon>
        <taxon>Gunneridae</taxon>
        <taxon>Pentapetalae</taxon>
        <taxon>rosids</taxon>
        <taxon>fabids</taxon>
        <taxon>Fabales</taxon>
        <taxon>Fabaceae</taxon>
        <taxon>Papilionoideae</taxon>
        <taxon>50 kb inversion clade</taxon>
        <taxon>NPAAA clade</taxon>
        <taxon>indigoferoid/millettioid clade</taxon>
        <taxon>Phaseoleae</taxon>
        <taxon>Vigna</taxon>
    </lineage>
</organism>
<keyword evidence="2" id="KW-1185">Reference proteome</keyword>
<feature type="non-terminal residue" evidence="1">
    <location>
        <position position="1"/>
    </location>
</feature>
<accession>A0A0S3SET9</accession>
<proteinExistence type="predicted"/>